<protein>
    <recommendedName>
        <fullName evidence="4">CCHC-type domain-containing protein</fullName>
    </recommendedName>
</protein>
<dbReference type="EMBL" id="NHTK01004796">
    <property type="protein sequence ID" value="PPQ84891.1"/>
    <property type="molecule type" value="Genomic_DNA"/>
</dbReference>
<sequence>MSSFSKDIEMEYDETDDETAPPKTPTEETDSDESPNKGRKDQTTPKGPRRKKDTQKDIPDDKSTSSTGTGGKRPRKSAGNDEEDKPPKKKGKEVPKVHKFLLDERDTDAYHVGKITNIPVNNRPKFYDIYAPVKALMNQKKTEADKINAIKPYFDMVGDKAPFFVRATQVERRSLTNEEAINLTLNKDTGIKLEWVTKSDSSSKDLEYQFGRLPKADVEILINTGAVYVKRDKVIVTFIPAIKDQYSKRVLVAVNGPPITNNPQIQAAIRAIEAWPDVKVESTRNGSMPPLKQQDNAEGATTTKRAKRKEVKVYFYLTSRTGTPLAVNSEAVGEAGTYVFETPMPCRRCSAEDHYQTDCPFEDGDMPAKF</sequence>
<dbReference type="AlphaFoldDB" id="A0A409X2B6"/>
<feature type="region of interest" description="Disordered" evidence="1">
    <location>
        <begin position="282"/>
        <end position="304"/>
    </location>
</feature>
<feature type="compositionally biased region" description="Acidic residues" evidence="1">
    <location>
        <begin position="10"/>
        <end position="19"/>
    </location>
</feature>
<evidence type="ECO:0000313" key="3">
    <source>
        <dbReference type="Proteomes" id="UP000284842"/>
    </source>
</evidence>
<evidence type="ECO:0008006" key="4">
    <source>
        <dbReference type="Google" id="ProtNLM"/>
    </source>
</evidence>
<dbReference type="Proteomes" id="UP000284842">
    <property type="component" value="Unassembled WGS sequence"/>
</dbReference>
<reference evidence="2 3" key="1">
    <citation type="journal article" date="2018" name="Evol. Lett.">
        <title>Horizontal gene cluster transfer increased hallucinogenic mushroom diversity.</title>
        <authorList>
            <person name="Reynolds H.T."/>
            <person name="Vijayakumar V."/>
            <person name="Gluck-Thaler E."/>
            <person name="Korotkin H.B."/>
            <person name="Matheny P.B."/>
            <person name="Slot J.C."/>
        </authorList>
    </citation>
    <scope>NUCLEOTIDE SEQUENCE [LARGE SCALE GENOMIC DNA]</scope>
    <source>
        <strain evidence="2 3">2629</strain>
    </source>
</reference>
<comment type="caution">
    <text evidence="2">The sequence shown here is derived from an EMBL/GenBank/DDBJ whole genome shotgun (WGS) entry which is preliminary data.</text>
</comment>
<name>A0A409X2B6_9AGAR</name>
<gene>
    <name evidence="2" type="ORF">CVT24_013031</name>
</gene>
<dbReference type="InParanoid" id="A0A409X2B6"/>
<evidence type="ECO:0000256" key="1">
    <source>
        <dbReference type="SAM" id="MobiDB-lite"/>
    </source>
</evidence>
<evidence type="ECO:0000313" key="2">
    <source>
        <dbReference type="EMBL" id="PPQ84891.1"/>
    </source>
</evidence>
<keyword evidence="3" id="KW-1185">Reference proteome</keyword>
<accession>A0A409X2B6</accession>
<organism evidence="2 3">
    <name type="scientific">Panaeolus cyanescens</name>
    <dbReference type="NCBI Taxonomy" id="181874"/>
    <lineage>
        <taxon>Eukaryota</taxon>
        <taxon>Fungi</taxon>
        <taxon>Dikarya</taxon>
        <taxon>Basidiomycota</taxon>
        <taxon>Agaricomycotina</taxon>
        <taxon>Agaricomycetes</taxon>
        <taxon>Agaricomycetidae</taxon>
        <taxon>Agaricales</taxon>
        <taxon>Agaricineae</taxon>
        <taxon>Galeropsidaceae</taxon>
        <taxon>Panaeolus</taxon>
    </lineage>
</organism>
<feature type="compositionally biased region" description="Polar residues" evidence="1">
    <location>
        <begin position="293"/>
        <end position="303"/>
    </location>
</feature>
<feature type="region of interest" description="Disordered" evidence="1">
    <location>
        <begin position="1"/>
        <end position="97"/>
    </location>
</feature>
<proteinExistence type="predicted"/>
<feature type="compositionally biased region" description="Basic and acidic residues" evidence="1">
    <location>
        <begin position="54"/>
        <end position="63"/>
    </location>
</feature>
<feature type="compositionally biased region" description="Basic and acidic residues" evidence="1">
    <location>
        <begin position="34"/>
        <end position="43"/>
    </location>
</feature>